<accession>A0AAV4RTE7</accession>
<keyword evidence="2" id="KW-1185">Reference proteome</keyword>
<proteinExistence type="predicted"/>
<dbReference type="Proteomes" id="UP001054837">
    <property type="component" value="Unassembled WGS sequence"/>
</dbReference>
<dbReference type="AlphaFoldDB" id="A0AAV4RTE7"/>
<reference evidence="1 2" key="1">
    <citation type="submission" date="2021-06" db="EMBL/GenBank/DDBJ databases">
        <title>Caerostris darwini draft genome.</title>
        <authorList>
            <person name="Kono N."/>
            <person name="Arakawa K."/>
        </authorList>
    </citation>
    <scope>NUCLEOTIDE SEQUENCE [LARGE SCALE GENOMIC DNA]</scope>
</reference>
<dbReference type="EMBL" id="BPLQ01006728">
    <property type="protein sequence ID" value="GIY24700.1"/>
    <property type="molecule type" value="Genomic_DNA"/>
</dbReference>
<protein>
    <submittedName>
        <fullName evidence="1">Uncharacterized protein</fullName>
    </submittedName>
</protein>
<evidence type="ECO:0000313" key="1">
    <source>
        <dbReference type="EMBL" id="GIY24700.1"/>
    </source>
</evidence>
<organism evidence="1 2">
    <name type="scientific">Caerostris darwini</name>
    <dbReference type="NCBI Taxonomy" id="1538125"/>
    <lineage>
        <taxon>Eukaryota</taxon>
        <taxon>Metazoa</taxon>
        <taxon>Ecdysozoa</taxon>
        <taxon>Arthropoda</taxon>
        <taxon>Chelicerata</taxon>
        <taxon>Arachnida</taxon>
        <taxon>Araneae</taxon>
        <taxon>Araneomorphae</taxon>
        <taxon>Entelegynae</taxon>
        <taxon>Araneoidea</taxon>
        <taxon>Araneidae</taxon>
        <taxon>Caerostris</taxon>
    </lineage>
</organism>
<gene>
    <name evidence="1" type="ORF">CDAR_401511</name>
</gene>
<name>A0AAV4RTE7_9ARAC</name>
<evidence type="ECO:0000313" key="2">
    <source>
        <dbReference type="Proteomes" id="UP001054837"/>
    </source>
</evidence>
<comment type="caution">
    <text evidence="1">The sequence shown here is derived from an EMBL/GenBank/DDBJ whole genome shotgun (WGS) entry which is preliminary data.</text>
</comment>
<sequence length="111" mass="12604">MTTTQKIHNHRKGRNKQCETLPLQAAFLYINAEVLTYKCGVTTLEGTFPSSLQSCHSTFVREDRENKIKEVSNKIFRKVSPNSVRKVLPLSRTPIRDSPATLTSIMIISRV</sequence>